<reference evidence="21" key="1">
    <citation type="journal article" date="2006" name="Science">
        <title>Ancient noncoding elements conserved in the human genome.</title>
        <authorList>
            <person name="Venkatesh B."/>
            <person name="Kirkness E.F."/>
            <person name="Loh Y.H."/>
            <person name="Halpern A.L."/>
            <person name="Lee A.P."/>
            <person name="Johnson J."/>
            <person name="Dandona N."/>
            <person name="Viswanathan L.D."/>
            <person name="Tay A."/>
            <person name="Venter J.C."/>
            <person name="Strausberg R.L."/>
            <person name="Brenner S."/>
        </authorList>
    </citation>
    <scope>NUCLEOTIDE SEQUENCE [LARGE SCALE GENOMIC DNA]</scope>
</reference>
<feature type="domain" description="Peptidase S1" evidence="18">
    <location>
        <begin position="507"/>
        <end position="735"/>
    </location>
</feature>
<feature type="domain" description="Apple" evidence="19">
    <location>
        <begin position="64"/>
        <end position="150"/>
    </location>
</feature>
<dbReference type="PRINTS" id="PR00018">
    <property type="entry name" value="KRINGLE"/>
</dbReference>
<evidence type="ECO:0000256" key="11">
    <source>
        <dbReference type="ARBA" id="ARBA00025867"/>
    </source>
</evidence>
<evidence type="ECO:0000256" key="16">
    <source>
        <dbReference type="SAM" id="Phobius"/>
    </source>
</evidence>
<evidence type="ECO:0000256" key="15">
    <source>
        <dbReference type="PROSITE-ProRule" id="PRU00121"/>
    </source>
</evidence>
<feature type="domain" description="Kringle" evidence="17">
    <location>
        <begin position="414"/>
        <end position="485"/>
    </location>
</feature>
<evidence type="ECO:0000256" key="7">
    <source>
        <dbReference type="ARBA" id="ARBA00023157"/>
    </source>
</evidence>
<feature type="disulfide bond" evidence="15">
    <location>
        <begin position="236"/>
        <end position="313"/>
    </location>
</feature>
<keyword evidence="5" id="KW-0677">Repeat</keyword>
<keyword evidence="6" id="KW-0339">Growth factor</keyword>
<dbReference type="SMART" id="SM00020">
    <property type="entry name" value="Tryp_SPc"/>
    <property type="match status" value="1"/>
</dbReference>
<dbReference type="InterPro" id="IPR050759">
    <property type="entry name" value="Serine_protease_kringle"/>
</dbReference>
<dbReference type="Gene3D" id="2.40.20.10">
    <property type="entry name" value="Plasminogen Kringle 4"/>
    <property type="match status" value="4"/>
</dbReference>
<dbReference type="InterPro" id="IPR013806">
    <property type="entry name" value="Kringle-like"/>
</dbReference>
<evidence type="ECO:0000256" key="13">
    <source>
        <dbReference type="ARBA" id="ARBA00033078"/>
    </source>
</evidence>
<dbReference type="PANTHER" id="PTHR24261:SF8">
    <property type="entry name" value="HEPATOCYTE GROWTH FACTOR"/>
    <property type="match status" value="1"/>
</dbReference>
<evidence type="ECO:0000313" key="21">
    <source>
        <dbReference type="Proteomes" id="UP000314986"/>
    </source>
</evidence>
<comment type="caution">
    <text evidence="15">Lacks conserved residue(s) required for the propagation of feature annotation.</text>
</comment>
<keyword evidence="7 15" id="KW-1015">Disulfide bond</keyword>
<dbReference type="InterPro" id="IPR000001">
    <property type="entry name" value="Kringle"/>
</dbReference>
<dbReference type="InterPro" id="IPR001254">
    <property type="entry name" value="Trypsin_dom"/>
</dbReference>
<keyword evidence="16" id="KW-1133">Transmembrane helix</keyword>
<dbReference type="PIRSF" id="PIRSF500183">
    <property type="entry name" value="Hepatocyte_GF"/>
    <property type="match status" value="1"/>
</dbReference>
<feature type="transmembrane region" description="Helical" evidence="16">
    <location>
        <begin position="39"/>
        <end position="62"/>
    </location>
</feature>
<dbReference type="GO" id="GO:0005615">
    <property type="term" value="C:extracellular space"/>
    <property type="evidence" value="ECO:0007669"/>
    <property type="project" value="TreeGrafter"/>
</dbReference>
<dbReference type="FunFam" id="2.40.20.10:FF:000004">
    <property type="entry name" value="Hepatocyte growth factor"/>
    <property type="match status" value="1"/>
</dbReference>
<dbReference type="Pfam" id="PF00024">
    <property type="entry name" value="PAN_1"/>
    <property type="match status" value="1"/>
</dbReference>
<reference evidence="21" key="2">
    <citation type="journal article" date="2007" name="PLoS Biol.">
        <title>Survey sequencing and comparative analysis of the elephant shark (Callorhinchus milii) genome.</title>
        <authorList>
            <person name="Venkatesh B."/>
            <person name="Kirkness E.F."/>
            <person name="Loh Y.H."/>
            <person name="Halpern A.L."/>
            <person name="Lee A.P."/>
            <person name="Johnson J."/>
            <person name="Dandona N."/>
            <person name="Viswanathan L.D."/>
            <person name="Tay A."/>
            <person name="Venter J.C."/>
            <person name="Strausberg R.L."/>
            <person name="Brenner S."/>
        </authorList>
    </citation>
    <scope>NUCLEOTIDE SEQUENCE [LARGE SCALE GENOMIC DNA]</scope>
</reference>
<evidence type="ECO:0000259" key="17">
    <source>
        <dbReference type="PROSITE" id="PS50070"/>
    </source>
</evidence>
<dbReference type="GO" id="GO:0004252">
    <property type="term" value="F:serine-type endopeptidase activity"/>
    <property type="evidence" value="ECO:0007669"/>
    <property type="project" value="InterPro"/>
</dbReference>
<dbReference type="InterPro" id="IPR027284">
    <property type="entry name" value="Hepatocyte_GF"/>
</dbReference>
<dbReference type="InParanoid" id="A0A4W3J326"/>
<dbReference type="CDD" id="cd01099">
    <property type="entry name" value="PAN_AP_HGF"/>
    <property type="match status" value="1"/>
</dbReference>
<evidence type="ECO:0000256" key="5">
    <source>
        <dbReference type="ARBA" id="ARBA00022737"/>
    </source>
</evidence>
<keyword evidence="4" id="KW-0732">Signal</keyword>
<evidence type="ECO:0000259" key="18">
    <source>
        <dbReference type="PROSITE" id="PS50240"/>
    </source>
</evidence>
<dbReference type="SMART" id="SM00130">
    <property type="entry name" value="KR"/>
    <property type="match status" value="4"/>
</dbReference>
<dbReference type="Ensembl" id="ENSCMIT00000036957.1">
    <property type="protein sequence ID" value="ENSCMIP00000036417.1"/>
    <property type="gene ID" value="ENSCMIG00000015385.1"/>
</dbReference>
<dbReference type="Gene3D" id="2.40.10.10">
    <property type="entry name" value="Trypsin-like serine proteases"/>
    <property type="match status" value="2"/>
</dbReference>
<evidence type="ECO:0000259" key="19">
    <source>
        <dbReference type="PROSITE" id="PS50948"/>
    </source>
</evidence>
<evidence type="ECO:0000256" key="6">
    <source>
        <dbReference type="ARBA" id="ARBA00023030"/>
    </source>
</evidence>
<feature type="disulfide bond" evidence="15">
    <location>
        <begin position="257"/>
        <end position="296"/>
    </location>
</feature>
<evidence type="ECO:0000256" key="14">
    <source>
        <dbReference type="ARBA" id="ARBA00045210"/>
    </source>
</evidence>
<organism evidence="20 21">
    <name type="scientific">Callorhinchus milii</name>
    <name type="common">Ghost shark</name>
    <dbReference type="NCBI Taxonomy" id="7868"/>
    <lineage>
        <taxon>Eukaryota</taxon>
        <taxon>Metazoa</taxon>
        <taxon>Chordata</taxon>
        <taxon>Craniata</taxon>
        <taxon>Vertebrata</taxon>
        <taxon>Chondrichthyes</taxon>
        <taxon>Holocephali</taxon>
        <taxon>Chimaeriformes</taxon>
        <taxon>Callorhinchidae</taxon>
        <taxon>Callorhinchus</taxon>
    </lineage>
</organism>
<evidence type="ECO:0000256" key="3">
    <source>
        <dbReference type="ARBA" id="ARBA00022572"/>
    </source>
</evidence>
<name>A0A4W3J326_CALMI</name>
<dbReference type="InterPro" id="IPR003609">
    <property type="entry name" value="Pan_app"/>
</dbReference>
<dbReference type="GO" id="GO:0006508">
    <property type="term" value="P:proteolysis"/>
    <property type="evidence" value="ECO:0007669"/>
    <property type="project" value="InterPro"/>
</dbReference>
<keyword evidence="16" id="KW-0472">Membrane</keyword>
<evidence type="ECO:0000256" key="12">
    <source>
        <dbReference type="ARBA" id="ARBA00031997"/>
    </source>
</evidence>
<dbReference type="Pfam" id="PF00051">
    <property type="entry name" value="Kringle"/>
    <property type="match status" value="4"/>
</dbReference>
<sequence length="745" mass="85157">MVRKQGFQSNPFPTLWEKDKIWVNLHTHTHTGSKDIQHISIICIMLRTLSLLVLLATLILTADSKGRSFLHKFLKSPGLILVEKSLMTKSKEINTTEKCAKQCMKLKRFVCKAFYFRKNEKRCYCLSFNSKTKGVKRKQDKGFDLYERKDFIRECIIGNGQNYMGTKSVTRSGRTCQQWNSMSPHEHSFLNLKYGNSRENFCRNPHKEEAGPWCFTTDPKVRFESCSIPQCSEVECVTCNGESYRGPMDHTQSGKECQRWDHQKPHKHRFHPERFPDEGLDDNYCRNPDGKTRPWCYTLDPYTPWEFCAIKECVHNCDHDLETTTECFKEKGENYRGTINTTPSGIRCQHWSSQYPHHHNFTPENYKCKDLKENYCRNPDGTAVPWCFTTDPEIRTAYCFHIPRCESRHQPSEECYEGNGTTYRGTVSKTRGGIICAPWEKYSLISESGSLLKNYCRNPDRDKHGPWCYTADPNTPWDYCAIDSCSNGPQNSSDNAKPCSITPLTRIIGGLPAKVKTFSWMVSLRHKDIHFCGGSLIKAEWVLTAKHCFSTCTPDLRGYEAVMGIYKEDKSEEAHKQIATISQLICGPEGSNLVLLKLSRSVKITEYVNLITLPRSECIVHEGVHCNISGWGETKGTGYEGQLKVAQIPIIGNKKCNQYHKGKIQIGDSEICAGDDSGTVGTCERDYGGPLVCNLHYLEILQGVIVPGRGCAKPKHPGIFVRVSYYIGWIQKVFKTYRRHNSTDR</sequence>
<dbReference type="SUPFAM" id="SSF50494">
    <property type="entry name" value="Trypsin-like serine proteases"/>
    <property type="match status" value="1"/>
</dbReference>
<keyword evidence="16" id="KW-0812">Transmembrane</keyword>
<dbReference type="GeneTree" id="ENSGT00940000156019"/>
<feature type="domain" description="Kringle" evidence="17">
    <location>
        <begin position="235"/>
        <end position="313"/>
    </location>
</feature>
<dbReference type="InterPro" id="IPR043504">
    <property type="entry name" value="Peptidase_S1_PA_chymotrypsin"/>
</dbReference>
<dbReference type="CDD" id="cd00190">
    <property type="entry name" value="Tryp_SPc"/>
    <property type="match status" value="1"/>
</dbReference>
<dbReference type="InterPro" id="IPR009003">
    <property type="entry name" value="Peptidase_S1_PA"/>
</dbReference>
<dbReference type="SUPFAM" id="SSF57414">
    <property type="entry name" value="Hairpin loop containing domain-like"/>
    <property type="match status" value="1"/>
</dbReference>
<keyword evidence="3 15" id="KW-0420">Kringle</keyword>
<evidence type="ECO:0000256" key="9">
    <source>
        <dbReference type="ARBA" id="ARBA00023283"/>
    </source>
</evidence>
<evidence type="ECO:0000256" key="1">
    <source>
        <dbReference type="ARBA" id="ARBA00021784"/>
    </source>
</evidence>
<dbReference type="InterPro" id="IPR001314">
    <property type="entry name" value="Peptidase_S1A"/>
</dbReference>
<dbReference type="SUPFAM" id="SSF57440">
    <property type="entry name" value="Kringle-like"/>
    <property type="match status" value="4"/>
</dbReference>
<comment type="subunit">
    <text evidence="11">Dimer of an alpha chain and a beta chain linked by a disulfide bond. Interacts with SRPX2; the interaction increases HGF mitogenic activity.</text>
</comment>
<dbReference type="PROSITE" id="PS00021">
    <property type="entry name" value="KRINGLE_1"/>
    <property type="match status" value="4"/>
</dbReference>
<dbReference type="Proteomes" id="UP000314986">
    <property type="component" value="Unassembled WGS sequence"/>
</dbReference>
<dbReference type="Pfam" id="PF00089">
    <property type="entry name" value="Trypsin"/>
    <property type="match status" value="1"/>
</dbReference>
<dbReference type="PIRSF" id="PIRSF001152">
    <property type="entry name" value="HGF_MST1"/>
    <property type="match status" value="1"/>
</dbReference>
<feature type="disulfide bond" evidence="15">
    <location>
        <begin position="285"/>
        <end position="308"/>
    </location>
</feature>
<comment type="similarity">
    <text evidence="10">Belongs to the peptidase S1 family. CLIP subfamily.</text>
</comment>
<dbReference type="PROSITE" id="PS50240">
    <property type="entry name" value="TRYPSIN_DOM"/>
    <property type="match status" value="1"/>
</dbReference>
<dbReference type="PROSITE" id="PS50948">
    <property type="entry name" value="PAN"/>
    <property type="match status" value="1"/>
</dbReference>
<dbReference type="InterPro" id="IPR018056">
    <property type="entry name" value="Kringle_CS"/>
</dbReference>
<dbReference type="FunFam" id="2.40.10.10:FF:000002">
    <property type="entry name" value="Transmembrane protease serine"/>
    <property type="match status" value="1"/>
</dbReference>
<dbReference type="Gene3D" id="3.50.4.10">
    <property type="entry name" value="Hepatocyte Growth Factor"/>
    <property type="match status" value="1"/>
</dbReference>
<dbReference type="PROSITE" id="PS50070">
    <property type="entry name" value="KRINGLE_2"/>
    <property type="match status" value="4"/>
</dbReference>
<reference evidence="20" key="5">
    <citation type="submission" date="2025-09" db="UniProtKB">
        <authorList>
            <consortium name="Ensembl"/>
        </authorList>
    </citation>
    <scope>IDENTIFICATION</scope>
</reference>
<dbReference type="STRING" id="7868.ENSCMIP00000036417"/>
<dbReference type="InterPro" id="IPR024174">
    <property type="entry name" value="HGF/MST1"/>
</dbReference>
<reference evidence="21" key="3">
    <citation type="journal article" date="2014" name="Nature">
        <title>Elephant shark genome provides unique insights into gnathostome evolution.</title>
        <authorList>
            <consortium name="International Elephant Shark Genome Sequencing Consortium"/>
            <person name="Venkatesh B."/>
            <person name="Lee A.P."/>
            <person name="Ravi V."/>
            <person name="Maurya A.K."/>
            <person name="Lian M.M."/>
            <person name="Swann J.B."/>
            <person name="Ohta Y."/>
            <person name="Flajnik M.F."/>
            <person name="Sutoh Y."/>
            <person name="Kasahara M."/>
            <person name="Hoon S."/>
            <person name="Gangu V."/>
            <person name="Roy S.W."/>
            <person name="Irimia M."/>
            <person name="Korzh V."/>
            <person name="Kondrychyn I."/>
            <person name="Lim Z.W."/>
            <person name="Tay B.H."/>
            <person name="Tohari S."/>
            <person name="Kong K.W."/>
            <person name="Ho S."/>
            <person name="Lorente-Galdos B."/>
            <person name="Quilez J."/>
            <person name="Marques-Bonet T."/>
            <person name="Raney B.J."/>
            <person name="Ingham P.W."/>
            <person name="Tay A."/>
            <person name="Hillier L.W."/>
            <person name="Minx P."/>
            <person name="Boehm T."/>
            <person name="Wilson R.K."/>
            <person name="Brenner S."/>
            <person name="Warren W.C."/>
        </authorList>
    </citation>
    <scope>NUCLEOTIDE SEQUENCE [LARGE SCALE GENOMIC DNA]</scope>
</reference>
<accession>A0A4W3J326</accession>
<dbReference type="SMART" id="SM00473">
    <property type="entry name" value="PAN_AP"/>
    <property type="match status" value="1"/>
</dbReference>
<keyword evidence="9" id="KW-0873">Pyrrolidone carboxylic acid</keyword>
<proteinExistence type="inferred from homology"/>
<dbReference type="PRINTS" id="PR00722">
    <property type="entry name" value="CHYMOTRYPSIN"/>
</dbReference>
<evidence type="ECO:0000256" key="2">
    <source>
        <dbReference type="ARBA" id="ARBA00022542"/>
    </source>
</evidence>
<keyword evidence="21" id="KW-1185">Reference proteome</keyword>
<evidence type="ECO:0000256" key="4">
    <source>
        <dbReference type="ARBA" id="ARBA00022729"/>
    </source>
</evidence>
<feature type="disulfide bond" evidence="15">
    <location>
        <begin position="376"/>
        <end position="399"/>
    </location>
</feature>
<dbReference type="GO" id="GO:0043066">
    <property type="term" value="P:negative regulation of apoptotic process"/>
    <property type="evidence" value="ECO:0007669"/>
    <property type="project" value="TreeGrafter"/>
</dbReference>
<keyword evidence="2" id="KW-0721">Serine protease homolog</keyword>
<evidence type="ECO:0000256" key="10">
    <source>
        <dbReference type="ARBA" id="ARBA00024195"/>
    </source>
</evidence>
<dbReference type="OMA" id="CNIKVCE"/>
<comment type="function">
    <text evidence="14">Potent mitogen for mature parenchymal hepatocyte cells, seems to be a hepatotrophic factor, and acts as a growth factor for a broad spectrum of tissues and cell types. Activating ligand for the receptor tyrosine kinase MET by binding to it and promoting its dimerization. Activates MAPK signaling following TMPRSS13 cleavage and activation.</text>
</comment>
<dbReference type="PANTHER" id="PTHR24261">
    <property type="entry name" value="PLASMINOGEN-RELATED"/>
    <property type="match status" value="1"/>
</dbReference>
<evidence type="ECO:0000313" key="20">
    <source>
        <dbReference type="Ensembl" id="ENSCMIP00000036417.1"/>
    </source>
</evidence>
<evidence type="ECO:0000256" key="8">
    <source>
        <dbReference type="ARBA" id="ARBA00023180"/>
    </source>
</evidence>
<feature type="domain" description="Kringle" evidence="17">
    <location>
        <begin position="154"/>
        <end position="231"/>
    </location>
</feature>
<dbReference type="GO" id="GO:0048012">
    <property type="term" value="P:hepatocyte growth factor receptor signaling pathway"/>
    <property type="evidence" value="ECO:0007669"/>
    <property type="project" value="TreeGrafter"/>
</dbReference>
<feature type="domain" description="Kringle" evidence="17">
    <location>
        <begin position="326"/>
        <end position="405"/>
    </location>
</feature>
<reference evidence="20" key="4">
    <citation type="submission" date="2025-08" db="UniProtKB">
        <authorList>
            <consortium name="Ensembl"/>
        </authorList>
    </citation>
    <scope>IDENTIFICATION</scope>
</reference>
<keyword evidence="8" id="KW-0325">Glycoprotein</keyword>
<dbReference type="AlphaFoldDB" id="A0A4W3J326"/>
<dbReference type="GO" id="GO:0008083">
    <property type="term" value="F:growth factor activity"/>
    <property type="evidence" value="ECO:0007669"/>
    <property type="project" value="UniProtKB-KW"/>
</dbReference>
<dbReference type="InterPro" id="IPR038178">
    <property type="entry name" value="Kringle_sf"/>
</dbReference>
<feature type="disulfide bond" evidence="15">
    <location>
        <begin position="348"/>
        <end position="387"/>
    </location>
</feature>
<protein>
    <recommendedName>
        <fullName evidence="1">Hepatocyte growth factor</fullName>
    </recommendedName>
    <alternativeName>
        <fullName evidence="13">Hepatopoietin-A</fullName>
    </alternativeName>
    <alternativeName>
        <fullName evidence="12">Scatter factor</fullName>
    </alternativeName>
</protein>
<dbReference type="CDD" id="cd00108">
    <property type="entry name" value="KR"/>
    <property type="match status" value="3"/>
</dbReference>